<dbReference type="PANTHER" id="PTHR43618:SF4">
    <property type="entry name" value="SHORT CHAIN DEHYDROGENASE_REDUCTASE FAMILY (AFU_ORTHOLOGUE AFUA_7G04540)"/>
    <property type="match status" value="1"/>
</dbReference>
<dbReference type="EMBL" id="KZ819302">
    <property type="protein sequence ID" value="PWN95909.1"/>
    <property type="molecule type" value="Genomic_DNA"/>
</dbReference>
<dbReference type="PANTHER" id="PTHR43618">
    <property type="entry name" value="7-ALPHA-HYDROXYSTEROID DEHYDROGENASE"/>
    <property type="match status" value="1"/>
</dbReference>
<feature type="compositionally biased region" description="Basic and acidic residues" evidence="4">
    <location>
        <begin position="245"/>
        <end position="258"/>
    </location>
</feature>
<reference evidence="5 6" key="1">
    <citation type="journal article" date="2018" name="Mol. Biol. Evol.">
        <title>Broad Genomic Sampling Reveals a Smut Pathogenic Ancestry of the Fungal Clade Ustilaginomycotina.</title>
        <authorList>
            <person name="Kijpornyongpan T."/>
            <person name="Mondo S.J."/>
            <person name="Barry K."/>
            <person name="Sandor L."/>
            <person name="Lee J."/>
            <person name="Lipzen A."/>
            <person name="Pangilinan J."/>
            <person name="LaButti K."/>
            <person name="Hainaut M."/>
            <person name="Henrissat B."/>
            <person name="Grigoriev I.V."/>
            <person name="Spatafora J.W."/>
            <person name="Aime M.C."/>
        </authorList>
    </citation>
    <scope>NUCLEOTIDE SEQUENCE [LARGE SCALE GENOMIC DNA]</scope>
    <source>
        <strain evidence="5 6">MCA 4186</strain>
    </source>
</reference>
<dbReference type="STRING" id="58919.A0A316Z2V9"/>
<sequence length="305" mass="32511">MTSSRFSPAHLFDLTGRVALVTGGATGIGLMQAQGLAAAGARVYVAARREEVLRNAVEQYGFAGYVTVDVTDKESLQQLAKEMQQKEGRLDIVIANAGGAGPTHHGADTSFPDGSMDPAKKLEKLAPEEYTKQLLEANSFQNWTDLFNLNSHSVFFTAVALLPLLAKGSEHAKASGKNYTSCFITTGSISGVVKQSQMHYAYNASKAAANHLTETLAFEFTNTTTARVRVNGILPGVFPSQMTADSKDSTTNKSDLSDKLPTMNVPVGRPGTEEEMAAATQFLAANEYAHSMLLTLDGGFTAHAP</sequence>
<dbReference type="PRINTS" id="PR00081">
    <property type="entry name" value="GDHRDH"/>
</dbReference>
<dbReference type="Pfam" id="PF13561">
    <property type="entry name" value="adh_short_C2"/>
    <property type="match status" value="1"/>
</dbReference>
<dbReference type="InterPro" id="IPR002347">
    <property type="entry name" value="SDR_fam"/>
</dbReference>
<dbReference type="Gene3D" id="3.40.50.720">
    <property type="entry name" value="NAD(P)-binding Rossmann-like Domain"/>
    <property type="match status" value="1"/>
</dbReference>
<evidence type="ECO:0000256" key="1">
    <source>
        <dbReference type="ARBA" id="ARBA00006484"/>
    </source>
</evidence>
<evidence type="ECO:0000313" key="5">
    <source>
        <dbReference type="EMBL" id="PWN95909.1"/>
    </source>
</evidence>
<feature type="region of interest" description="Disordered" evidence="4">
    <location>
        <begin position="241"/>
        <end position="267"/>
    </location>
</feature>
<evidence type="ECO:0000256" key="2">
    <source>
        <dbReference type="ARBA" id="ARBA00022857"/>
    </source>
</evidence>
<dbReference type="InterPro" id="IPR036291">
    <property type="entry name" value="NAD(P)-bd_dom_sf"/>
</dbReference>
<dbReference type="Pfam" id="PF00106">
    <property type="entry name" value="adh_short"/>
    <property type="match status" value="1"/>
</dbReference>
<comment type="similarity">
    <text evidence="1">Belongs to the short-chain dehydrogenases/reductases (SDR) family.</text>
</comment>
<dbReference type="GeneID" id="37267897"/>
<dbReference type="PROSITE" id="PS00061">
    <property type="entry name" value="ADH_SHORT"/>
    <property type="match status" value="1"/>
</dbReference>
<dbReference type="GO" id="GO:0016491">
    <property type="term" value="F:oxidoreductase activity"/>
    <property type="evidence" value="ECO:0007669"/>
    <property type="project" value="UniProtKB-KW"/>
</dbReference>
<gene>
    <name evidence="5" type="ORF">FA09DRAFT_300894</name>
</gene>
<evidence type="ECO:0000313" key="6">
    <source>
        <dbReference type="Proteomes" id="UP000245946"/>
    </source>
</evidence>
<evidence type="ECO:0000256" key="3">
    <source>
        <dbReference type="ARBA" id="ARBA00023002"/>
    </source>
</evidence>
<keyword evidence="6" id="KW-1185">Reference proteome</keyword>
<name>A0A316Z2V9_9BASI</name>
<accession>A0A316Z2V9</accession>
<keyword evidence="2" id="KW-0521">NADP</keyword>
<evidence type="ECO:0000256" key="4">
    <source>
        <dbReference type="SAM" id="MobiDB-lite"/>
    </source>
</evidence>
<dbReference type="InterPro" id="IPR052178">
    <property type="entry name" value="Sec_Metab_Biosynth_SDR"/>
</dbReference>
<dbReference type="OrthoDB" id="3819888at2759"/>
<dbReference type="Proteomes" id="UP000245946">
    <property type="component" value="Unassembled WGS sequence"/>
</dbReference>
<keyword evidence="3" id="KW-0560">Oxidoreductase</keyword>
<dbReference type="InterPro" id="IPR020904">
    <property type="entry name" value="Sc_DH/Rdtase_CS"/>
</dbReference>
<dbReference type="RefSeq" id="XP_025596188.1">
    <property type="nucleotide sequence ID" value="XM_025740351.1"/>
</dbReference>
<dbReference type="AlphaFoldDB" id="A0A316Z2V9"/>
<dbReference type="SUPFAM" id="SSF51735">
    <property type="entry name" value="NAD(P)-binding Rossmann-fold domains"/>
    <property type="match status" value="1"/>
</dbReference>
<proteinExistence type="inferred from homology"/>
<protein>
    <submittedName>
        <fullName evidence="5">NAD(P)-binding protein</fullName>
    </submittedName>
</protein>
<organism evidence="5 6">
    <name type="scientific">Tilletiopsis washingtonensis</name>
    <dbReference type="NCBI Taxonomy" id="58919"/>
    <lineage>
        <taxon>Eukaryota</taxon>
        <taxon>Fungi</taxon>
        <taxon>Dikarya</taxon>
        <taxon>Basidiomycota</taxon>
        <taxon>Ustilaginomycotina</taxon>
        <taxon>Exobasidiomycetes</taxon>
        <taxon>Entylomatales</taxon>
        <taxon>Entylomatales incertae sedis</taxon>
        <taxon>Tilletiopsis</taxon>
    </lineage>
</organism>